<dbReference type="EMBL" id="CAJRGZ010000015">
    <property type="protein sequence ID" value="CAG5147849.1"/>
    <property type="molecule type" value="Genomic_DNA"/>
</dbReference>
<dbReference type="RefSeq" id="XP_043165643.1">
    <property type="nucleotide sequence ID" value="XM_043309708.1"/>
</dbReference>
<name>A0A8J2N306_9PLEO</name>
<dbReference type="AlphaFoldDB" id="A0A8J2N306"/>
<feature type="compositionally biased region" description="Low complexity" evidence="1">
    <location>
        <begin position="41"/>
        <end position="50"/>
    </location>
</feature>
<dbReference type="GeneID" id="67013515"/>
<accession>A0A8J2N306</accession>
<comment type="caution">
    <text evidence="2">The sequence shown here is derived from an EMBL/GenBank/DDBJ whole genome shotgun (WGS) entry which is preliminary data.</text>
</comment>
<keyword evidence="3" id="KW-1185">Reference proteome</keyword>
<proteinExistence type="predicted"/>
<dbReference type="Proteomes" id="UP000676310">
    <property type="component" value="Unassembled WGS sequence"/>
</dbReference>
<organism evidence="2 3">
    <name type="scientific">Alternaria atra</name>
    <dbReference type="NCBI Taxonomy" id="119953"/>
    <lineage>
        <taxon>Eukaryota</taxon>
        <taxon>Fungi</taxon>
        <taxon>Dikarya</taxon>
        <taxon>Ascomycota</taxon>
        <taxon>Pezizomycotina</taxon>
        <taxon>Dothideomycetes</taxon>
        <taxon>Pleosporomycetidae</taxon>
        <taxon>Pleosporales</taxon>
        <taxon>Pleosporineae</taxon>
        <taxon>Pleosporaceae</taxon>
        <taxon>Alternaria</taxon>
        <taxon>Alternaria sect. Ulocladioides</taxon>
    </lineage>
</organism>
<dbReference type="OrthoDB" id="3799546at2759"/>
<feature type="region of interest" description="Disordered" evidence="1">
    <location>
        <begin position="36"/>
        <end position="70"/>
    </location>
</feature>
<sequence length="439" mass="48520">MTIVTIDMVSSNTQSGMTANCKSALSRAVRKLKAAEDTALAHHSGSSHAANVADDTADEHQPDDNENEQDHEDVMAISTQKDTHNRTRPAMVFTDKEAKQRHSDEQVSFIILTRDNNKPDAYGASSETYGPLPWPGVAKAYNEKYGLRVGPAAMEKRARQHRSSWIAKHPTYPINIMYAEKPKAPQVRRSEVLAAKPQGYCVQSSTGKEQVRCTGGFVGADQLQTQAESFQAHVSNDRIGGWVPPDVIRNRADLNKYLDQLRSAQIERFVMEILDAQDLSLGVILADRGDLLQSSSVFQRSMNGNSDVLVQLRCSSIAVVQSYLDCTSVGGLTELPAHLLRDGSSLMRLYCFATQLEDDWVRERILALWRGFAESNAEVNLGLQDLNLLFESTRIGDPARNFWAATVHTAGLSVQLVEMFECNAELIAEIQDVVARASV</sequence>
<evidence type="ECO:0000256" key="1">
    <source>
        <dbReference type="SAM" id="MobiDB-lite"/>
    </source>
</evidence>
<reference evidence="2" key="1">
    <citation type="submission" date="2021-05" db="EMBL/GenBank/DDBJ databases">
        <authorList>
            <person name="Stam R."/>
        </authorList>
    </citation>
    <scope>NUCLEOTIDE SEQUENCE</scope>
    <source>
        <strain evidence="2">CS162</strain>
    </source>
</reference>
<evidence type="ECO:0000313" key="2">
    <source>
        <dbReference type="EMBL" id="CAG5147849.1"/>
    </source>
</evidence>
<gene>
    <name evidence="2" type="ORF">ALTATR162_LOCUS2106</name>
</gene>
<evidence type="ECO:0000313" key="3">
    <source>
        <dbReference type="Proteomes" id="UP000676310"/>
    </source>
</evidence>
<protein>
    <submittedName>
        <fullName evidence="2">Uncharacterized protein</fullName>
    </submittedName>
</protein>